<dbReference type="SUPFAM" id="SSF51735">
    <property type="entry name" value="NAD(P)-binding Rossmann-fold domains"/>
    <property type="match status" value="1"/>
</dbReference>
<dbReference type="Pfam" id="PF10727">
    <property type="entry name" value="Rossmann-like"/>
    <property type="match status" value="1"/>
</dbReference>
<protein>
    <submittedName>
        <fullName evidence="3">NADP oxidoreductase</fullName>
    </submittedName>
</protein>
<name>A0A158H5J3_9BURK</name>
<feature type="domain" description="DUF2520" evidence="2">
    <location>
        <begin position="142"/>
        <end position="269"/>
    </location>
</feature>
<sequence length="305" mass="31267">MPFSTTPRLGFVGAGRLARCLAAIWSRAGYPVTAIASRSAASAYEFAGELPGCLIADDASAVARHADIVFLTVPDDAIGATANALQLDQARAGTQAVVHCSGATPVDVLAPAQAQGADIGGFHPLFLFGGLASDQTRIAGCSVTIEASGPLHGTLTALVRALGCHPLSIPPGGRLLYHAAAHYAASFALCSLSETVTLWKELGFDEDDALRAVLPMLAGTIETAREKGLPGALAGPVSRGDASIVVKQLALLQNLGGDHATLYALLSRRAVALAKRRASPPPAQALDAMSHAIELVLNGTAPRDD</sequence>
<dbReference type="InterPro" id="IPR018931">
    <property type="entry name" value="DUF2520"/>
</dbReference>
<dbReference type="PANTHER" id="PTHR40459">
    <property type="entry name" value="CONSERVED HYPOTHETICAL ALANINE AND LEUCINE RICH PROTEIN"/>
    <property type="match status" value="1"/>
</dbReference>
<dbReference type="InterPro" id="IPR008927">
    <property type="entry name" value="6-PGluconate_DH-like_C_sf"/>
</dbReference>
<reference evidence="3 4" key="1">
    <citation type="submission" date="2016-01" db="EMBL/GenBank/DDBJ databases">
        <authorList>
            <person name="Oliw E.H."/>
        </authorList>
    </citation>
    <scope>NUCLEOTIDE SEQUENCE [LARGE SCALE GENOMIC DNA]</scope>
    <source>
        <strain evidence="3">LMG 27134</strain>
    </source>
</reference>
<dbReference type="Gene3D" id="3.40.50.720">
    <property type="entry name" value="NAD(P)-binding Rossmann-like Domain"/>
    <property type="match status" value="1"/>
</dbReference>
<dbReference type="Proteomes" id="UP000054683">
    <property type="component" value="Unassembled WGS sequence"/>
</dbReference>
<evidence type="ECO:0000313" key="4">
    <source>
        <dbReference type="Proteomes" id="UP000054683"/>
    </source>
</evidence>
<accession>A0A158H5J3</accession>
<dbReference type="SUPFAM" id="SSF48179">
    <property type="entry name" value="6-phosphogluconate dehydrogenase C-terminal domain-like"/>
    <property type="match status" value="1"/>
</dbReference>
<gene>
    <name evidence="3" type="ORF">AWB69_03962</name>
</gene>
<evidence type="ECO:0000259" key="1">
    <source>
        <dbReference type="Pfam" id="PF10727"/>
    </source>
</evidence>
<dbReference type="Pfam" id="PF10728">
    <property type="entry name" value="DUF2520"/>
    <property type="match status" value="1"/>
</dbReference>
<feature type="domain" description="Putative oxidoreductase/dehydrogenase Rossmann-like" evidence="1">
    <location>
        <begin position="9"/>
        <end position="118"/>
    </location>
</feature>
<dbReference type="OrthoDB" id="8650434at2"/>
<dbReference type="InterPro" id="IPR036291">
    <property type="entry name" value="NAD(P)-bd_dom_sf"/>
</dbReference>
<evidence type="ECO:0000259" key="2">
    <source>
        <dbReference type="Pfam" id="PF10728"/>
    </source>
</evidence>
<dbReference type="InterPro" id="IPR037108">
    <property type="entry name" value="TM1727-like_C_sf"/>
</dbReference>
<dbReference type="PANTHER" id="PTHR40459:SF1">
    <property type="entry name" value="CONSERVED HYPOTHETICAL ALANINE AND LEUCINE RICH PROTEIN"/>
    <property type="match status" value="1"/>
</dbReference>
<dbReference type="RefSeq" id="WP_062087606.1">
    <property type="nucleotide sequence ID" value="NZ_FCOK02000025.1"/>
</dbReference>
<dbReference type="AlphaFoldDB" id="A0A158H5J3"/>
<dbReference type="Gene3D" id="1.10.1040.20">
    <property type="entry name" value="ProC-like, C-terminal domain"/>
    <property type="match status" value="1"/>
</dbReference>
<dbReference type="EMBL" id="FCOK02000025">
    <property type="protein sequence ID" value="SAL39608.1"/>
    <property type="molecule type" value="Genomic_DNA"/>
</dbReference>
<organism evidence="3 4">
    <name type="scientific">Caballeronia udeis</name>
    <dbReference type="NCBI Taxonomy" id="1232866"/>
    <lineage>
        <taxon>Bacteria</taxon>
        <taxon>Pseudomonadati</taxon>
        <taxon>Pseudomonadota</taxon>
        <taxon>Betaproteobacteria</taxon>
        <taxon>Burkholderiales</taxon>
        <taxon>Burkholderiaceae</taxon>
        <taxon>Caballeronia</taxon>
    </lineage>
</organism>
<dbReference type="InterPro" id="IPR019665">
    <property type="entry name" value="OxRdtase/DH_put_Rossmann_dom"/>
</dbReference>
<evidence type="ECO:0000313" key="3">
    <source>
        <dbReference type="EMBL" id="SAL39608.1"/>
    </source>
</evidence>
<proteinExistence type="predicted"/>